<evidence type="ECO:0000256" key="2">
    <source>
        <dbReference type="SAM" id="SignalP"/>
    </source>
</evidence>
<feature type="chain" id="PRO_5032564790" evidence="2">
    <location>
        <begin position="22"/>
        <end position="994"/>
    </location>
</feature>
<dbReference type="EMBL" id="JAACXV010016913">
    <property type="protein sequence ID" value="KAF7264469.1"/>
    <property type="molecule type" value="Genomic_DNA"/>
</dbReference>
<keyword evidence="4" id="KW-1185">Reference proteome</keyword>
<gene>
    <name evidence="3" type="ORF">GWI33_023165</name>
</gene>
<proteinExistence type="predicted"/>
<feature type="compositionally biased region" description="Basic and acidic residues" evidence="1">
    <location>
        <begin position="966"/>
        <end position="978"/>
    </location>
</feature>
<feature type="compositionally biased region" description="Basic and acidic residues" evidence="1">
    <location>
        <begin position="582"/>
        <end position="607"/>
    </location>
</feature>
<feature type="region of interest" description="Disordered" evidence="1">
    <location>
        <begin position="576"/>
        <end position="608"/>
    </location>
</feature>
<protein>
    <submittedName>
        <fullName evidence="3">Uncharacterized protein</fullName>
    </submittedName>
</protein>
<feature type="region of interest" description="Disordered" evidence="1">
    <location>
        <begin position="926"/>
        <end position="978"/>
    </location>
</feature>
<accession>A0A834HNQ6</accession>
<feature type="region of interest" description="Disordered" evidence="1">
    <location>
        <begin position="499"/>
        <end position="527"/>
    </location>
</feature>
<keyword evidence="2" id="KW-0732">Signal</keyword>
<evidence type="ECO:0000256" key="1">
    <source>
        <dbReference type="SAM" id="MobiDB-lite"/>
    </source>
</evidence>
<feature type="compositionally biased region" description="Basic and acidic residues" evidence="1">
    <location>
        <begin position="507"/>
        <end position="522"/>
    </location>
</feature>
<feature type="region of interest" description="Disordered" evidence="1">
    <location>
        <begin position="290"/>
        <end position="314"/>
    </location>
</feature>
<dbReference type="Proteomes" id="UP000625711">
    <property type="component" value="Unassembled WGS sequence"/>
</dbReference>
<organism evidence="3 4">
    <name type="scientific">Rhynchophorus ferrugineus</name>
    <name type="common">Red palm weevil</name>
    <name type="synonym">Curculio ferrugineus</name>
    <dbReference type="NCBI Taxonomy" id="354439"/>
    <lineage>
        <taxon>Eukaryota</taxon>
        <taxon>Metazoa</taxon>
        <taxon>Ecdysozoa</taxon>
        <taxon>Arthropoda</taxon>
        <taxon>Hexapoda</taxon>
        <taxon>Insecta</taxon>
        <taxon>Pterygota</taxon>
        <taxon>Neoptera</taxon>
        <taxon>Endopterygota</taxon>
        <taxon>Coleoptera</taxon>
        <taxon>Polyphaga</taxon>
        <taxon>Cucujiformia</taxon>
        <taxon>Curculionidae</taxon>
        <taxon>Dryophthorinae</taxon>
        <taxon>Rhynchophorus</taxon>
    </lineage>
</organism>
<comment type="caution">
    <text evidence="3">The sequence shown here is derived from an EMBL/GenBank/DDBJ whole genome shotgun (WGS) entry which is preliminary data.</text>
</comment>
<sequence>MHAILFVTFNVLLILSQIGLSENFNDNISNESCDEAPPPPIEENCESDEKLVKHHKKLIKDDDCSDENPLGTFEKVPTATDFKPFKDNISNESCDEVPPPSIEENCESDEKLVKHHKKIVTDDDCIDENRSGAFEKVPSVKDFKPFNDKISTESCDEASPPPVEENCKNDEELVIPHKKLAKEDDCIDEKRLEASEEVPTNKGHLPKLPFMNNPIISIIKNANPIGLPMLGHNPMSALLQNNNNLMTPLLRSLLHGGLSSSDKYTHDGKPLATSLHNSILKNVYENKSPVVEPPTKEVGVPISNKSPNKHTQKSKNIDIGSLKANDDLPIVSPSKTIAISSDLSVKGNDCIDEQPKQHDITSLPIIAEPPTDQIYKSNQHAIKPSDILLVDLEPSDKFKYKSKGIQQESLYFKGDKSIIPSPKNIATSSSGLIKDNDCDEELKKPDDISSIIDDQKIGLPITAKPPVELVEHTHQSKDVQQGQEYSKFDIPIVLPPKESATSSKGLTKGDDCIDEQPKKSDDISTVNDDQKLGLPITFKPPIELFEHINQSKDVQQGQEYSKVDIPIVLSPKKIATSSPTLTKDDDCIDEQPKKSDDISSANDDKKIGLPITVESPDKQIYKNNQHVIESPDIFPVELLSSDKYTHQSKDVQKGQVYSKGDIEIVSGSKNTATPFGGLVIDGDCIDEQPKMYDDIYSVNYHPKIELPITADPPTKQMYKSNEHAIESPDILPVELESSDKYMNRDKNTKPGSLYSNSGVDLVMDDCIDEQPKLHEDGSSVIHQSKIVQEHKSKISEKSRIEEGYVPKPPVNPFEMPLLGQKPFGDLMLESIKPSISKSVSKSLLHGGLESLLHQPKFGLKPNKYGKSSSTSIYNGPKPTVKNAYTNNEESLGLVKEDDCGDEEQKQIYKSNQHHIESSDILSAELESSHRYEHESKTNVDLSDTIRGPPEPSKYYGDKVPVQHPVQHPDVKKSYDHKQPTIESPFDLLLEGLHL</sequence>
<evidence type="ECO:0000313" key="4">
    <source>
        <dbReference type="Proteomes" id="UP000625711"/>
    </source>
</evidence>
<evidence type="ECO:0000313" key="3">
    <source>
        <dbReference type="EMBL" id="KAF7264469.1"/>
    </source>
</evidence>
<dbReference type="AlphaFoldDB" id="A0A834HNQ6"/>
<feature type="region of interest" description="Disordered" evidence="1">
    <location>
        <begin position="855"/>
        <end position="883"/>
    </location>
</feature>
<name>A0A834HNQ6_RHYFE</name>
<reference evidence="3" key="1">
    <citation type="submission" date="2020-08" db="EMBL/GenBank/DDBJ databases">
        <title>Genome sequencing and assembly of the red palm weevil Rhynchophorus ferrugineus.</title>
        <authorList>
            <person name="Dias G.B."/>
            <person name="Bergman C.M."/>
            <person name="Manee M."/>
        </authorList>
    </citation>
    <scope>NUCLEOTIDE SEQUENCE</scope>
    <source>
        <strain evidence="3">AA-2017</strain>
        <tissue evidence="3">Whole larva</tissue>
    </source>
</reference>
<feature type="signal peptide" evidence="2">
    <location>
        <begin position="1"/>
        <end position="21"/>
    </location>
</feature>
<feature type="compositionally biased region" description="Basic and acidic residues" evidence="1">
    <location>
        <begin position="926"/>
        <end position="937"/>
    </location>
</feature>